<accession>A0A1Q8ZZ73</accession>
<comment type="caution">
    <text evidence="1">The sequence shown here is derived from an EMBL/GenBank/DDBJ whole genome shotgun (WGS) entry which is preliminary data.</text>
</comment>
<name>A0A1Q8ZZ73_9HYPH</name>
<organism evidence="1 2">
    <name type="scientific">Allorhizobium taibaishanense</name>
    <dbReference type="NCBI Taxonomy" id="887144"/>
    <lineage>
        <taxon>Bacteria</taxon>
        <taxon>Pseudomonadati</taxon>
        <taxon>Pseudomonadota</taxon>
        <taxon>Alphaproteobacteria</taxon>
        <taxon>Hyphomicrobiales</taxon>
        <taxon>Rhizobiaceae</taxon>
        <taxon>Rhizobium/Agrobacterium group</taxon>
        <taxon>Allorhizobium</taxon>
    </lineage>
</organism>
<protein>
    <submittedName>
        <fullName evidence="1">Uncharacterized protein</fullName>
    </submittedName>
</protein>
<keyword evidence="2" id="KW-1185">Reference proteome</keyword>
<dbReference type="AlphaFoldDB" id="A0A1Q8ZZ73"/>
<reference evidence="1 2" key="1">
    <citation type="submission" date="2016-09" db="EMBL/GenBank/DDBJ databases">
        <title>Rhizobium oryziradicis sp. nov., isolated from the root of rice.</title>
        <authorList>
            <person name="Zhao J."/>
            <person name="Zhang X."/>
        </authorList>
    </citation>
    <scope>NUCLEOTIDE SEQUENCE [LARGE SCALE GENOMIC DNA]</scope>
    <source>
        <strain evidence="1 2">14971</strain>
    </source>
</reference>
<evidence type="ECO:0000313" key="2">
    <source>
        <dbReference type="Proteomes" id="UP000185598"/>
    </source>
</evidence>
<proteinExistence type="predicted"/>
<gene>
    <name evidence="1" type="ORF">BJF91_04005</name>
</gene>
<sequence length="66" mass="7334">MTKARRRRLRLITNVYFVKGRVFSATIDGLILNGAAVSPAFRRGAILAVAIARKTDMIARYPNRAS</sequence>
<evidence type="ECO:0000313" key="1">
    <source>
        <dbReference type="EMBL" id="OLP47576.1"/>
    </source>
</evidence>
<dbReference type="STRING" id="887144.BJF91_04005"/>
<dbReference type="EMBL" id="MKIN01000027">
    <property type="protein sequence ID" value="OLP47576.1"/>
    <property type="molecule type" value="Genomic_DNA"/>
</dbReference>
<dbReference type="Proteomes" id="UP000185598">
    <property type="component" value="Unassembled WGS sequence"/>
</dbReference>